<proteinExistence type="predicted"/>
<sequence>MKTALNLLPWRLEQHQQHSRQGLWQLGLFIGLIFFTYLGLAQYEPYYQQQYMEQLQQKQHVELQLNQVEQKITQFQQRLQHNGKQSAVEISADLVETLFQLLTTLPLEQGELTHLQFSDRQFTLQGFTQNQTEFEQLHQFFKQYPPINKLKLSQFAPQSDGRLQFEFQLQFVNMENPNALDDTE</sequence>
<protein>
    <recommendedName>
        <fullName evidence="5">Tfp pilus assembly protein PilN</fullName>
    </recommendedName>
</protein>
<evidence type="ECO:0000313" key="4">
    <source>
        <dbReference type="Proteomes" id="UP000295496"/>
    </source>
</evidence>
<gene>
    <name evidence="3" type="ORF">EV692_1455</name>
</gene>
<keyword evidence="2" id="KW-1133">Transmembrane helix</keyword>
<dbReference type="Proteomes" id="UP000295496">
    <property type="component" value="Unassembled WGS sequence"/>
</dbReference>
<keyword evidence="1" id="KW-0175">Coiled coil</keyword>
<evidence type="ECO:0000256" key="2">
    <source>
        <dbReference type="SAM" id="Phobius"/>
    </source>
</evidence>
<reference evidence="3 4" key="1">
    <citation type="submission" date="2019-03" db="EMBL/GenBank/DDBJ databases">
        <title>Genomic Encyclopedia of Type Strains, Phase IV (KMG-IV): sequencing the most valuable type-strain genomes for metagenomic binning, comparative biology and taxonomic classification.</title>
        <authorList>
            <person name="Goeker M."/>
        </authorList>
    </citation>
    <scope>NUCLEOTIDE SEQUENCE [LARGE SCALE GENOMIC DNA]</scope>
    <source>
        <strain evidence="3 4">DSM 10053</strain>
    </source>
</reference>
<feature type="transmembrane region" description="Helical" evidence="2">
    <location>
        <begin position="21"/>
        <end position="40"/>
    </location>
</feature>
<evidence type="ECO:0000313" key="3">
    <source>
        <dbReference type="EMBL" id="TCK69537.1"/>
    </source>
</evidence>
<keyword evidence="2" id="KW-0472">Membrane</keyword>
<keyword evidence="2" id="KW-0812">Transmembrane</keyword>
<keyword evidence="4" id="KW-1185">Reference proteome</keyword>
<dbReference type="PIRSF" id="PIRSF020785">
    <property type="entry name" value="Competence_ComB"/>
    <property type="match status" value="1"/>
</dbReference>
<dbReference type="EMBL" id="SMGJ01000004">
    <property type="protein sequence ID" value="TCK69537.1"/>
    <property type="molecule type" value="Genomic_DNA"/>
</dbReference>
<evidence type="ECO:0008006" key="5">
    <source>
        <dbReference type="Google" id="ProtNLM"/>
    </source>
</evidence>
<dbReference type="AlphaFoldDB" id="A0A4R1KY50"/>
<feature type="coiled-coil region" evidence="1">
    <location>
        <begin position="51"/>
        <end position="78"/>
    </location>
</feature>
<dbReference type="RefSeq" id="WP_132302005.1">
    <property type="nucleotide sequence ID" value="NZ_CP170642.1"/>
</dbReference>
<name>A0A4R1KY50_9PAST</name>
<dbReference type="InterPro" id="IPR016778">
    <property type="entry name" value="Competence_ComB"/>
</dbReference>
<evidence type="ECO:0000256" key="1">
    <source>
        <dbReference type="SAM" id="Coils"/>
    </source>
</evidence>
<accession>A0A4R1KY50</accession>
<organism evidence="3 4">
    <name type="scientific">Lonepinella koalarum</name>
    <dbReference type="NCBI Taxonomy" id="53417"/>
    <lineage>
        <taxon>Bacteria</taxon>
        <taxon>Pseudomonadati</taxon>
        <taxon>Pseudomonadota</taxon>
        <taxon>Gammaproteobacteria</taxon>
        <taxon>Pasteurellales</taxon>
        <taxon>Pasteurellaceae</taxon>
        <taxon>Lonepinella</taxon>
    </lineage>
</organism>
<comment type="caution">
    <text evidence="3">The sequence shown here is derived from an EMBL/GenBank/DDBJ whole genome shotgun (WGS) entry which is preliminary data.</text>
</comment>